<name>A0A0A9DB76_ARUDO</name>
<dbReference type="EMBL" id="GBRH01216903">
    <property type="protein sequence ID" value="JAD80992.1"/>
    <property type="molecule type" value="Transcribed_RNA"/>
</dbReference>
<sequence>MVDEVYSFTLTASLNILRASDDFHGDDSLTNVCSEDDQQAEDQLDSAVSLASMMCLVNNMLKLDCSMQETILKALCLKTSSSELEAYCLMWDLRPYIDDNMIQLAWNFVS</sequence>
<proteinExistence type="predicted"/>
<dbReference type="PANTHER" id="PTHR35305">
    <property type="entry name" value="FAD-BINDING PROTEIN"/>
    <property type="match status" value="1"/>
</dbReference>
<dbReference type="AlphaFoldDB" id="A0A0A9DB76"/>
<reference evidence="1" key="1">
    <citation type="submission" date="2014-09" db="EMBL/GenBank/DDBJ databases">
        <authorList>
            <person name="Magalhaes I.L.F."/>
            <person name="Oliveira U."/>
            <person name="Santos F.R."/>
            <person name="Vidigal T.H.D.A."/>
            <person name="Brescovit A.D."/>
            <person name="Santos A.J."/>
        </authorList>
    </citation>
    <scope>NUCLEOTIDE SEQUENCE</scope>
    <source>
        <tissue evidence="1">Shoot tissue taken approximately 20 cm above the soil surface</tissue>
    </source>
</reference>
<protein>
    <submittedName>
        <fullName evidence="1">Uncharacterized protein</fullName>
    </submittedName>
</protein>
<accession>A0A0A9DB76</accession>
<reference evidence="1" key="2">
    <citation type="journal article" date="2015" name="Data Brief">
        <title>Shoot transcriptome of the giant reed, Arundo donax.</title>
        <authorList>
            <person name="Barrero R.A."/>
            <person name="Guerrero F.D."/>
            <person name="Moolhuijzen P."/>
            <person name="Goolsby J.A."/>
            <person name="Tidwell J."/>
            <person name="Bellgard S.E."/>
            <person name="Bellgard M.I."/>
        </authorList>
    </citation>
    <scope>NUCLEOTIDE SEQUENCE</scope>
    <source>
        <tissue evidence="1">Shoot tissue taken approximately 20 cm above the soil surface</tissue>
    </source>
</reference>
<organism evidence="1">
    <name type="scientific">Arundo donax</name>
    <name type="common">Giant reed</name>
    <name type="synonym">Donax arundinaceus</name>
    <dbReference type="NCBI Taxonomy" id="35708"/>
    <lineage>
        <taxon>Eukaryota</taxon>
        <taxon>Viridiplantae</taxon>
        <taxon>Streptophyta</taxon>
        <taxon>Embryophyta</taxon>
        <taxon>Tracheophyta</taxon>
        <taxon>Spermatophyta</taxon>
        <taxon>Magnoliopsida</taxon>
        <taxon>Liliopsida</taxon>
        <taxon>Poales</taxon>
        <taxon>Poaceae</taxon>
        <taxon>PACMAD clade</taxon>
        <taxon>Arundinoideae</taxon>
        <taxon>Arundineae</taxon>
        <taxon>Arundo</taxon>
    </lineage>
</organism>
<evidence type="ECO:0000313" key="1">
    <source>
        <dbReference type="EMBL" id="JAD80992.1"/>
    </source>
</evidence>
<dbReference type="PANTHER" id="PTHR35305:SF2">
    <property type="entry name" value="FAD-BINDING PROTEIN"/>
    <property type="match status" value="1"/>
</dbReference>